<sequence length="102" mass="11605">MKETGGILMQEFNQMTLKELKMAIQRLDEANVPDDTKVFIDTGWDSIQEVLTETIALEKAQIFQIEDELNGEIFTGYSLLEKAAKMKADGPIEEVIVLKHLY</sequence>
<name>A0A1L8QXP7_9ENTE</name>
<protein>
    <submittedName>
        <fullName evidence="1">Uncharacterized protein</fullName>
    </submittedName>
</protein>
<organism evidence="1 2">
    <name type="scientific">Enterococcus aquimarinus</name>
    <dbReference type="NCBI Taxonomy" id="328396"/>
    <lineage>
        <taxon>Bacteria</taxon>
        <taxon>Bacillati</taxon>
        <taxon>Bacillota</taxon>
        <taxon>Bacilli</taxon>
        <taxon>Lactobacillales</taxon>
        <taxon>Enterococcaceae</taxon>
        <taxon>Enterococcus</taxon>
    </lineage>
</organism>
<dbReference type="Proteomes" id="UP000182149">
    <property type="component" value="Unassembled WGS sequence"/>
</dbReference>
<dbReference type="EMBL" id="JXKD01000001">
    <property type="protein sequence ID" value="OJG12277.1"/>
    <property type="molecule type" value="Genomic_DNA"/>
</dbReference>
<dbReference type="STRING" id="328396.RU93_GL000207"/>
<comment type="caution">
    <text evidence="1">The sequence shown here is derived from an EMBL/GenBank/DDBJ whole genome shotgun (WGS) entry which is preliminary data.</text>
</comment>
<keyword evidence="2" id="KW-1185">Reference proteome</keyword>
<gene>
    <name evidence="1" type="ORF">RU93_GL000207</name>
</gene>
<accession>A0A1L8QXP7</accession>
<dbReference type="AlphaFoldDB" id="A0A1L8QXP7"/>
<proteinExistence type="predicted"/>
<evidence type="ECO:0000313" key="2">
    <source>
        <dbReference type="Proteomes" id="UP000182149"/>
    </source>
</evidence>
<evidence type="ECO:0000313" key="1">
    <source>
        <dbReference type="EMBL" id="OJG12277.1"/>
    </source>
</evidence>
<reference evidence="1 2" key="1">
    <citation type="submission" date="2014-12" db="EMBL/GenBank/DDBJ databases">
        <title>Draft genome sequences of 29 type strains of Enterococci.</title>
        <authorList>
            <person name="Zhong Z."/>
            <person name="Sun Z."/>
            <person name="Liu W."/>
            <person name="Zhang W."/>
            <person name="Zhang H."/>
        </authorList>
    </citation>
    <scope>NUCLEOTIDE SEQUENCE [LARGE SCALE GENOMIC DNA]</scope>
    <source>
        <strain evidence="1 2">DSM 17690</strain>
    </source>
</reference>